<dbReference type="InterPro" id="IPR026961">
    <property type="entry name" value="PGG_dom"/>
</dbReference>
<feature type="transmembrane region" description="Helical" evidence="7">
    <location>
        <begin position="91"/>
        <end position="111"/>
    </location>
</feature>
<dbReference type="EMBL" id="BPVZ01000234">
    <property type="protein sequence ID" value="GKV47720.1"/>
    <property type="molecule type" value="Genomic_DNA"/>
</dbReference>
<dbReference type="Pfam" id="PF13962">
    <property type="entry name" value="PGG"/>
    <property type="match status" value="1"/>
</dbReference>
<feature type="transmembrane region" description="Helical" evidence="7">
    <location>
        <begin position="147"/>
        <end position="166"/>
    </location>
</feature>
<dbReference type="AlphaFoldDB" id="A0AAV5MD73"/>
<dbReference type="Proteomes" id="UP001054252">
    <property type="component" value="Unassembled WGS sequence"/>
</dbReference>
<proteinExistence type="predicted"/>
<keyword evidence="10" id="KW-1185">Reference proteome</keyword>
<keyword evidence="2 7" id="KW-0812">Transmembrane</keyword>
<evidence type="ECO:0000256" key="3">
    <source>
        <dbReference type="ARBA" id="ARBA00022737"/>
    </source>
</evidence>
<keyword evidence="6 7" id="KW-0472">Membrane</keyword>
<keyword evidence="4 7" id="KW-1133">Transmembrane helix</keyword>
<comment type="subcellular location">
    <subcellularLocation>
        <location evidence="1">Membrane</location>
        <topology evidence="1">Multi-pass membrane protein</topology>
    </subcellularLocation>
</comment>
<keyword evidence="3" id="KW-0677">Repeat</keyword>
<evidence type="ECO:0000313" key="9">
    <source>
        <dbReference type="EMBL" id="GKV47720.1"/>
    </source>
</evidence>
<dbReference type="PANTHER" id="PTHR24186:SF56">
    <property type="entry name" value="PGG DOMAIN-CONTAINING PROTEIN"/>
    <property type="match status" value="1"/>
</dbReference>
<evidence type="ECO:0000256" key="1">
    <source>
        <dbReference type="ARBA" id="ARBA00004141"/>
    </source>
</evidence>
<evidence type="ECO:0000256" key="6">
    <source>
        <dbReference type="ARBA" id="ARBA00023136"/>
    </source>
</evidence>
<comment type="caution">
    <text evidence="9">The sequence shown here is derived from an EMBL/GenBank/DDBJ whole genome shotgun (WGS) entry which is preliminary data.</text>
</comment>
<evidence type="ECO:0000259" key="8">
    <source>
        <dbReference type="Pfam" id="PF13962"/>
    </source>
</evidence>
<organism evidence="9 10">
    <name type="scientific">Rubroshorea leprosula</name>
    <dbReference type="NCBI Taxonomy" id="152421"/>
    <lineage>
        <taxon>Eukaryota</taxon>
        <taxon>Viridiplantae</taxon>
        <taxon>Streptophyta</taxon>
        <taxon>Embryophyta</taxon>
        <taxon>Tracheophyta</taxon>
        <taxon>Spermatophyta</taxon>
        <taxon>Magnoliopsida</taxon>
        <taxon>eudicotyledons</taxon>
        <taxon>Gunneridae</taxon>
        <taxon>Pentapetalae</taxon>
        <taxon>rosids</taxon>
        <taxon>malvids</taxon>
        <taxon>Malvales</taxon>
        <taxon>Dipterocarpaceae</taxon>
        <taxon>Rubroshorea</taxon>
    </lineage>
</organism>
<accession>A0AAV5MD73</accession>
<gene>
    <name evidence="9" type="ORF">SLEP1_g54589</name>
</gene>
<feature type="domain" description="PGG" evidence="8">
    <location>
        <begin position="41"/>
        <end position="136"/>
    </location>
</feature>
<dbReference type="GO" id="GO:0005886">
    <property type="term" value="C:plasma membrane"/>
    <property type="evidence" value="ECO:0007669"/>
    <property type="project" value="TreeGrafter"/>
</dbReference>
<reference evidence="9 10" key="1">
    <citation type="journal article" date="2021" name="Commun. Biol.">
        <title>The genome of Shorea leprosula (Dipterocarpaceae) highlights the ecological relevance of drought in aseasonal tropical rainforests.</title>
        <authorList>
            <person name="Ng K.K.S."/>
            <person name="Kobayashi M.J."/>
            <person name="Fawcett J.A."/>
            <person name="Hatakeyama M."/>
            <person name="Paape T."/>
            <person name="Ng C.H."/>
            <person name="Ang C.C."/>
            <person name="Tnah L.H."/>
            <person name="Lee C.T."/>
            <person name="Nishiyama T."/>
            <person name="Sese J."/>
            <person name="O'Brien M.J."/>
            <person name="Copetti D."/>
            <person name="Mohd Noor M.I."/>
            <person name="Ong R.C."/>
            <person name="Putra M."/>
            <person name="Sireger I.Z."/>
            <person name="Indrioko S."/>
            <person name="Kosugi Y."/>
            <person name="Izuno A."/>
            <person name="Isagi Y."/>
            <person name="Lee S.L."/>
            <person name="Shimizu K.K."/>
        </authorList>
    </citation>
    <scope>NUCLEOTIDE SEQUENCE [LARGE SCALE GENOMIC DNA]</scope>
    <source>
        <strain evidence="9">214</strain>
    </source>
</reference>
<evidence type="ECO:0000313" key="10">
    <source>
        <dbReference type="Proteomes" id="UP001054252"/>
    </source>
</evidence>
<keyword evidence="5" id="KW-0040">ANK repeat</keyword>
<evidence type="ECO:0000256" key="7">
    <source>
        <dbReference type="SAM" id="Phobius"/>
    </source>
</evidence>
<dbReference type="PANTHER" id="PTHR24186">
    <property type="entry name" value="PROTEIN PHOSPHATASE 1 REGULATORY SUBUNIT"/>
    <property type="match status" value="1"/>
</dbReference>
<evidence type="ECO:0000256" key="2">
    <source>
        <dbReference type="ARBA" id="ARBA00022692"/>
    </source>
</evidence>
<protein>
    <recommendedName>
        <fullName evidence="8">PGG domain-containing protein</fullName>
    </recommendedName>
</protein>
<sequence length="190" mass="21223">MRETRTPLIGSLNSNGKETRRAHKSRSWFKYFQYEEGRDSTTDARNVLLVVATLIAAVAFQSGVNPPGGVWQDDSNGHVPGRAIYASQIQAYYVFLISNTVALSASILVIISLTYRFPFQFEIMMATISMLVTYGAAIFAVTPFESIQFWYVLLAAALPFVLRGLIHGFYRFSVYIMFGNNVGGHDNDDV</sequence>
<evidence type="ECO:0000256" key="5">
    <source>
        <dbReference type="ARBA" id="ARBA00023043"/>
    </source>
</evidence>
<name>A0AAV5MD73_9ROSI</name>
<evidence type="ECO:0000256" key="4">
    <source>
        <dbReference type="ARBA" id="ARBA00022989"/>
    </source>
</evidence>
<feature type="transmembrane region" description="Helical" evidence="7">
    <location>
        <begin position="123"/>
        <end position="141"/>
    </location>
</feature>